<evidence type="ECO:0000256" key="1">
    <source>
        <dbReference type="ARBA" id="ARBA00022630"/>
    </source>
</evidence>
<evidence type="ECO:0000256" key="4">
    <source>
        <dbReference type="ARBA" id="ARBA00023027"/>
    </source>
</evidence>
<evidence type="ECO:0000256" key="2">
    <source>
        <dbReference type="ARBA" id="ARBA00022643"/>
    </source>
</evidence>
<evidence type="ECO:0000313" key="8">
    <source>
        <dbReference type="EMBL" id="UFP94358.1"/>
    </source>
</evidence>
<comment type="subunit">
    <text evidence="6">Homodimer.</text>
</comment>
<dbReference type="PANTHER" id="PTHR43741">
    <property type="entry name" value="FMN-DEPENDENT NADH-AZOREDUCTASE 1"/>
    <property type="match status" value="1"/>
</dbReference>
<sequence length="209" mass="22516">MAHLLQIDASPRSERSHSRRLTHEFTSAWLVANPQGQHTYRDLGIQPVPLVDEAWIASAFTPPAERSPEMHAALRLSDELIDELLAADTLVFGVPMYNFGLSAGFKAYIDQIVRVGRTFSYPGFEGLAKGKRAVVMVAAGQEYSEGAPMAAMDYVTPYLRTVLGFVGITDVTFIAVATNAGEETLARTLESARASVQAVAARATVGSAT</sequence>
<dbReference type="InterPro" id="IPR029039">
    <property type="entry name" value="Flavoprotein-like_sf"/>
</dbReference>
<dbReference type="HAMAP" id="MF_01216">
    <property type="entry name" value="Azoreductase_type1"/>
    <property type="match status" value="1"/>
</dbReference>
<dbReference type="Gene3D" id="3.40.50.360">
    <property type="match status" value="1"/>
</dbReference>
<evidence type="ECO:0000256" key="3">
    <source>
        <dbReference type="ARBA" id="ARBA00023002"/>
    </source>
</evidence>
<accession>A0ABY3PL41</accession>
<evidence type="ECO:0000256" key="6">
    <source>
        <dbReference type="HAMAP-Rule" id="MF_01216"/>
    </source>
</evidence>
<dbReference type="InterPro" id="IPR023048">
    <property type="entry name" value="NADH:quinone_OxRdtase_FMN_depd"/>
</dbReference>
<evidence type="ECO:0000259" key="7">
    <source>
        <dbReference type="Pfam" id="PF02525"/>
    </source>
</evidence>
<comment type="caution">
    <text evidence="6">Lacks conserved residue(s) required for the propagation of feature annotation.</text>
</comment>
<dbReference type="Pfam" id="PF02525">
    <property type="entry name" value="Flavodoxin_2"/>
    <property type="match status" value="1"/>
</dbReference>
<comment type="function">
    <text evidence="6">Quinone reductase that provides resistance to thiol-specific stress caused by electrophilic quinones.</text>
</comment>
<proteinExistence type="inferred from homology"/>
<comment type="catalytic activity">
    <reaction evidence="5">
        <text>N,N-dimethyl-1,4-phenylenediamine + anthranilate + 2 NAD(+) = 2-(4-dimethylaminophenyl)diazenylbenzoate + 2 NADH + 2 H(+)</text>
        <dbReference type="Rhea" id="RHEA:55872"/>
        <dbReference type="ChEBI" id="CHEBI:15378"/>
        <dbReference type="ChEBI" id="CHEBI:15783"/>
        <dbReference type="ChEBI" id="CHEBI:16567"/>
        <dbReference type="ChEBI" id="CHEBI:57540"/>
        <dbReference type="ChEBI" id="CHEBI:57945"/>
        <dbReference type="ChEBI" id="CHEBI:71579"/>
        <dbReference type="EC" id="1.7.1.17"/>
    </reaction>
    <physiologicalReaction direction="right-to-left" evidence="5">
        <dbReference type="Rhea" id="RHEA:55874"/>
    </physiologicalReaction>
</comment>
<keyword evidence="4 6" id="KW-0520">NAD</keyword>
<dbReference type="PANTHER" id="PTHR43741:SF2">
    <property type="entry name" value="FMN-DEPENDENT NADH:QUINONE OXIDOREDUCTASE"/>
    <property type="match status" value="1"/>
</dbReference>
<dbReference type="RefSeq" id="WP_230841413.1">
    <property type="nucleotide sequence ID" value="NZ_CP063845.1"/>
</dbReference>
<name>A0ABY3PL41_9CYAN</name>
<gene>
    <name evidence="6" type="primary">azoR</name>
    <name evidence="8" type="ORF">ISF26_21865</name>
</gene>
<feature type="binding site" evidence="6">
    <location>
        <begin position="16"/>
        <end position="18"/>
    </location>
    <ligand>
        <name>FMN</name>
        <dbReference type="ChEBI" id="CHEBI:58210"/>
    </ligand>
</feature>
<evidence type="ECO:0000313" key="9">
    <source>
        <dbReference type="Proteomes" id="UP001054846"/>
    </source>
</evidence>
<keyword evidence="9" id="KW-1185">Reference proteome</keyword>
<dbReference type="EMBL" id="CP063845">
    <property type="protein sequence ID" value="UFP94358.1"/>
    <property type="molecule type" value="Genomic_DNA"/>
</dbReference>
<dbReference type="InterPro" id="IPR050104">
    <property type="entry name" value="FMN-dep_NADH:Q_OxRdtase_AzoR1"/>
</dbReference>
<protein>
    <recommendedName>
        <fullName evidence="6">FMN dependent NADH:quinone oxidoreductase</fullName>
        <ecNumber evidence="6">1.6.5.-</ecNumber>
    </recommendedName>
    <alternativeName>
        <fullName evidence="6">Azo-dye reductase</fullName>
    </alternativeName>
    <alternativeName>
        <fullName evidence="6">FMN-dependent NADH-azo compound oxidoreductase</fullName>
    </alternativeName>
    <alternativeName>
        <fullName evidence="6">FMN-dependent NADH-azoreductase</fullName>
        <ecNumber evidence="6">1.7.1.17</ecNumber>
    </alternativeName>
</protein>
<evidence type="ECO:0000256" key="5">
    <source>
        <dbReference type="ARBA" id="ARBA00048542"/>
    </source>
</evidence>
<comment type="function">
    <text evidence="6">Also exhibits azoreductase activity. Catalyzes the reductive cleavage of the azo bond in aromatic azo compounds to the corresponding amines.</text>
</comment>
<keyword evidence="3 6" id="KW-0560">Oxidoreductase</keyword>
<organism evidence="8 9">
    <name type="scientific">Gloeobacter morelensis MG652769</name>
    <dbReference type="NCBI Taxonomy" id="2781736"/>
    <lineage>
        <taxon>Bacteria</taxon>
        <taxon>Bacillati</taxon>
        <taxon>Cyanobacteriota</taxon>
        <taxon>Cyanophyceae</taxon>
        <taxon>Gloeobacterales</taxon>
        <taxon>Gloeobacteraceae</taxon>
        <taxon>Gloeobacter</taxon>
        <taxon>Gloeobacter morelensis</taxon>
    </lineage>
</organism>
<comment type="catalytic activity">
    <reaction evidence="6">
        <text>2 a quinone + NADH + H(+) = 2 a 1,4-benzosemiquinone + NAD(+)</text>
        <dbReference type="Rhea" id="RHEA:65952"/>
        <dbReference type="ChEBI" id="CHEBI:15378"/>
        <dbReference type="ChEBI" id="CHEBI:57540"/>
        <dbReference type="ChEBI" id="CHEBI:57945"/>
        <dbReference type="ChEBI" id="CHEBI:132124"/>
        <dbReference type="ChEBI" id="CHEBI:134225"/>
    </reaction>
</comment>
<dbReference type="SUPFAM" id="SSF52218">
    <property type="entry name" value="Flavoproteins"/>
    <property type="match status" value="1"/>
</dbReference>
<dbReference type="EC" id="1.6.5.-" evidence="6"/>
<dbReference type="EC" id="1.7.1.17" evidence="6"/>
<comment type="cofactor">
    <cofactor evidence="6">
        <name>FMN</name>
        <dbReference type="ChEBI" id="CHEBI:58210"/>
    </cofactor>
    <text evidence="6">Binds 1 FMN per subunit.</text>
</comment>
<keyword evidence="2 6" id="KW-0288">FMN</keyword>
<comment type="similarity">
    <text evidence="6">Belongs to the azoreductase type 1 family.</text>
</comment>
<feature type="domain" description="Flavodoxin-like fold" evidence="7">
    <location>
        <begin position="3"/>
        <end position="198"/>
    </location>
</feature>
<keyword evidence="1 6" id="KW-0285">Flavoprotein</keyword>
<dbReference type="InterPro" id="IPR003680">
    <property type="entry name" value="Flavodoxin_fold"/>
</dbReference>
<reference evidence="8 9" key="1">
    <citation type="journal article" date="2021" name="Genome Biol. Evol.">
        <title>Complete Genome Sequencing of a Novel Gloeobacter Species from a Waterfall Cave in Mexico.</title>
        <authorList>
            <person name="Saw J.H."/>
            <person name="Cardona T."/>
            <person name="Montejano G."/>
        </authorList>
    </citation>
    <scope>NUCLEOTIDE SEQUENCE [LARGE SCALE GENOMIC DNA]</scope>
    <source>
        <strain evidence="8">MG652769</strain>
    </source>
</reference>
<feature type="binding site" evidence="6">
    <location>
        <begin position="96"/>
        <end position="99"/>
    </location>
    <ligand>
        <name>FMN</name>
        <dbReference type="ChEBI" id="CHEBI:58210"/>
    </ligand>
</feature>
<dbReference type="Proteomes" id="UP001054846">
    <property type="component" value="Chromosome"/>
</dbReference>
<feature type="binding site" evidence="6">
    <location>
        <position position="10"/>
    </location>
    <ligand>
        <name>FMN</name>
        <dbReference type="ChEBI" id="CHEBI:58210"/>
    </ligand>
</feature>